<dbReference type="Proteomes" id="UP000470010">
    <property type="component" value="Unassembled WGS sequence"/>
</dbReference>
<dbReference type="CDD" id="cd19075">
    <property type="entry name" value="AKR_AKR7A1-5"/>
    <property type="match status" value="1"/>
</dbReference>
<dbReference type="Pfam" id="PF00248">
    <property type="entry name" value="Aldo_ket_red"/>
    <property type="match status" value="1"/>
</dbReference>
<protein>
    <submittedName>
        <fullName evidence="3">Aldo/keto reductase</fullName>
    </submittedName>
</protein>
<dbReference type="PRINTS" id="PR00069">
    <property type="entry name" value="ALDKETRDTASE"/>
</dbReference>
<gene>
    <name evidence="3" type="ORF">GJE22_03600</name>
</gene>
<dbReference type="InterPro" id="IPR050523">
    <property type="entry name" value="AKR_Detox_Biosynth"/>
</dbReference>
<dbReference type="EMBL" id="VTFZ01000002">
    <property type="protein sequence ID" value="MRX79693.1"/>
    <property type="molecule type" value="Genomic_DNA"/>
</dbReference>
<evidence type="ECO:0000313" key="3">
    <source>
        <dbReference type="EMBL" id="MRX79693.1"/>
    </source>
</evidence>
<dbReference type="PANTHER" id="PTHR43364">
    <property type="entry name" value="NADH-SPECIFIC METHYLGLYOXAL REDUCTASE-RELATED"/>
    <property type="match status" value="1"/>
</dbReference>
<sequence length="318" mass="35274">MKAILGTMTFGEQVFGGDAAAMLSFFSREGGREVDTAYVYNEGTCERIIGEALKETSASFSLATKVNPRISGKLDYEAVMRQLPESLDRMGVDSVDILYLHFPDPNTPIEEPLRACAELYKRGLFKELGVSNFPLSLVLEMLPVCDALDCPRPSVYEGVYNALSRDAERELFPALDDLGMRFYAYNPLAGGMLTGRYHELSDSVKGGRFDHRPNYKNRYWKDSYFEAVKLIDSACAAEGVPMPEAAYRWLAHHSSLSVVRGDGVIVGASRLSQLKQNLSALDAPALSDDLADAFEEAWKITAAESPSYFRWYQPGKKG</sequence>
<dbReference type="PANTHER" id="PTHR43364:SF4">
    <property type="entry name" value="NAD(P)-LINKED OXIDOREDUCTASE SUPERFAMILY PROTEIN"/>
    <property type="match status" value="1"/>
</dbReference>
<keyword evidence="4" id="KW-1185">Reference proteome</keyword>
<organism evidence="3 4">
    <name type="scientific">Enorma shizhengliae</name>
    <dbReference type="NCBI Taxonomy" id="2606615"/>
    <lineage>
        <taxon>Bacteria</taxon>
        <taxon>Bacillati</taxon>
        <taxon>Actinomycetota</taxon>
        <taxon>Coriobacteriia</taxon>
        <taxon>Coriobacteriales</taxon>
        <taxon>Coriobacteriaceae</taxon>
        <taxon>Enorma</taxon>
    </lineage>
</organism>
<reference evidence="4" key="1">
    <citation type="submission" date="2019-08" db="EMBL/GenBank/DDBJ databases">
        <title>Arthrobacter sp. nov., isolated from plateau pika and Tibetan wild ass.</title>
        <authorList>
            <person name="Ge Y."/>
        </authorList>
    </citation>
    <scope>NUCLEOTIDE SEQUENCE [LARGE SCALE GENOMIC DNA]</scope>
    <source>
        <strain evidence="4">HF-1365</strain>
    </source>
</reference>
<feature type="domain" description="NADP-dependent oxidoreductase" evidence="2">
    <location>
        <begin position="4"/>
        <end position="298"/>
    </location>
</feature>
<dbReference type="GO" id="GO:0016491">
    <property type="term" value="F:oxidoreductase activity"/>
    <property type="evidence" value="ECO:0007669"/>
    <property type="project" value="UniProtKB-KW"/>
</dbReference>
<evidence type="ECO:0000259" key="2">
    <source>
        <dbReference type="Pfam" id="PF00248"/>
    </source>
</evidence>
<dbReference type="InterPro" id="IPR020471">
    <property type="entry name" value="AKR"/>
</dbReference>
<comment type="caution">
    <text evidence="3">The sequence shown here is derived from an EMBL/GenBank/DDBJ whole genome shotgun (WGS) entry which is preliminary data.</text>
</comment>
<dbReference type="AlphaFoldDB" id="A0A7K0G7C1"/>
<keyword evidence="1" id="KW-0560">Oxidoreductase</keyword>
<accession>A0A7K0G7C1</accession>
<dbReference type="InterPro" id="IPR023210">
    <property type="entry name" value="NADP_OxRdtase_dom"/>
</dbReference>
<proteinExistence type="predicted"/>
<dbReference type="Gene3D" id="3.20.20.100">
    <property type="entry name" value="NADP-dependent oxidoreductase domain"/>
    <property type="match status" value="1"/>
</dbReference>
<dbReference type="RefSeq" id="WP_144687844.1">
    <property type="nucleotide sequence ID" value="NZ_VLLQ01000002.1"/>
</dbReference>
<evidence type="ECO:0000256" key="1">
    <source>
        <dbReference type="ARBA" id="ARBA00023002"/>
    </source>
</evidence>
<name>A0A7K0G7C1_9ACTN</name>
<evidence type="ECO:0000313" key="4">
    <source>
        <dbReference type="Proteomes" id="UP000470010"/>
    </source>
</evidence>
<dbReference type="SUPFAM" id="SSF51430">
    <property type="entry name" value="NAD(P)-linked oxidoreductase"/>
    <property type="match status" value="1"/>
</dbReference>
<dbReference type="InterPro" id="IPR036812">
    <property type="entry name" value="NAD(P)_OxRdtase_dom_sf"/>
</dbReference>